<evidence type="ECO:0008006" key="6">
    <source>
        <dbReference type="Google" id="ProtNLM"/>
    </source>
</evidence>
<dbReference type="AlphaFoldDB" id="A0A6A5C5W5"/>
<gene>
    <name evidence="4" type="ORF">FDP41_011411</name>
</gene>
<dbReference type="GO" id="GO:0006364">
    <property type="term" value="P:rRNA processing"/>
    <property type="evidence" value="ECO:0007669"/>
    <property type="project" value="UniProtKB-KW"/>
</dbReference>
<dbReference type="Proteomes" id="UP000444721">
    <property type="component" value="Unassembled WGS sequence"/>
</dbReference>
<organism evidence="4 5">
    <name type="scientific">Naegleria fowleri</name>
    <name type="common">Brain eating amoeba</name>
    <dbReference type="NCBI Taxonomy" id="5763"/>
    <lineage>
        <taxon>Eukaryota</taxon>
        <taxon>Discoba</taxon>
        <taxon>Heterolobosea</taxon>
        <taxon>Tetramitia</taxon>
        <taxon>Eutetramitia</taxon>
        <taxon>Vahlkampfiidae</taxon>
        <taxon>Naegleria</taxon>
    </lineage>
</organism>
<evidence type="ECO:0000256" key="2">
    <source>
        <dbReference type="ARBA" id="ARBA00022552"/>
    </source>
</evidence>
<dbReference type="EMBL" id="VFQX01000009">
    <property type="protein sequence ID" value="KAF0982481.1"/>
    <property type="molecule type" value="Genomic_DNA"/>
</dbReference>
<evidence type="ECO:0000256" key="3">
    <source>
        <dbReference type="SAM" id="MobiDB-lite"/>
    </source>
</evidence>
<dbReference type="VEuPathDB" id="AmoebaDB:NfTy_019230"/>
<feature type="region of interest" description="Disordered" evidence="3">
    <location>
        <begin position="146"/>
        <end position="203"/>
    </location>
</feature>
<proteinExistence type="inferred from homology"/>
<dbReference type="InterPro" id="IPR019398">
    <property type="entry name" value="Pre-rRNA_process_TSR2"/>
</dbReference>
<dbReference type="VEuPathDB" id="AmoebaDB:FDP41_011411"/>
<protein>
    <recommendedName>
        <fullName evidence="6">Pre-rRNA-processing protein TSR2 homolog</fullName>
    </recommendedName>
</protein>
<comment type="caution">
    <text evidence="4">The sequence shown here is derived from an EMBL/GenBank/DDBJ whole genome shotgun (WGS) entry which is preliminary data.</text>
</comment>
<sequence length="203" mass="23107">MEPSSSSSSSLEQSQQQLKSSKHNDNFSEYQYYYFCQAVDSIFGRWAALILAKQHHASGDDTEALLDEFRDNVKEWISNDGDQLESDEVVQYMNDVLSEDLGIDVLDGSIPSVAKHLLLVFQQVTQNNFEQVIKLLSEKKEEPVTIPSESEFVQSKQQQSTVLQQQNSQDVMEESNNDDNKEIEVDEDGFQMVKKKSSGGRRK</sequence>
<feature type="compositionally biased region" description="Low complexity" evidence="3">
    <location>
        <begin position="154"/>
        <end position="169"/>
    </location>
</feature>
<evidence type="ECO:0000256" key="1">
    <source>
        <dbReference type="ARBA" id="ARBA00006524"/>
    </source>
</evidence>
<dbReference type="RefSeq" id="XP_044567194.1">
    <property type="nucleotide sequence ID" value="XM_044701817.1"/>
</dbReference>
<dbReference type="PANTHER" id="PTHR21250">
    <property type="entry name" value="PRE-RRNA-PROCESSING PROTEIN TSR2 HOMOLOG"/>
    <property type="match status" value="1"/>
</dbReference>
<feature type="compositionally biased region" description="Low complexity" evidence="3">
    <location>
        <begin position="1"/>
        <end position="19"/>
    </location>
</feature>
<feature type="compositionally biased region" description="Basic residues" evidence="3">
    <location>
        <begin position="193"/>
        <end position="203"/>
    </location>
</feature>
<evidence type="ECO:0000313" key="5">
    <source>
        <dbReference type="Proteomes" id="UP000444721"/>
    </source>
</evidence>
<dbReference type="OrthoDB" id="263560at2759"/>
<name>A0A6A5C5W5_NAEFO</name>
<keyword evidence="5" id="KW-1185">Reference proteome</keyword>
<dbReference type="Pfam" id="PF10273">
    <property type="entry name" value="WGG"/>
    <property type="match status" value="1"/>
</dbReference>
<dbReference type="OMA" id="QYMNDVL"/>
<keyword evidence="2" id="KW-0698">rRNA processing</keyword>
<dbReference type="VEuPathDB" id="AmoebaDB:NF0030030"/>
<evidence type="ECO:0000313" key="4">
    <source>
        <dbReference type="EMBL" id="KAF0982481.1"/>
    </source>
</evidence>
<dbReference type="GeneID" id="68118626"/>
<comment type="similarity">
    <text evidence="1">Belongs to the TSR2 family.</text>
</comment>
<feature type="region of interest" description="Disordered" evidence="3">
    <location>
        <begin position="1"/>
        <end position="22"/>
    </location>
</feature>
<reference evidence="4 5" key="1">
    <citation type="journal article" date="2019" name="Sci. Rep.">
        <title>Nanopore sequencing improves the draft genome of the human pathogenic amoeba Naegleria fowleri.</title>
        <authorList>
            <person name="Liechti N."/>
            <person name="Schurch N."/>
            <person name="Bruggmann R."/>
            <person name="Wittwer M."/>
        </authorList>
    </citation>
    <scope>NUCLEOTIDE SEQUENCE [LARGE SCALE GENOMIC DNA]</scope>
    <source>
        <strain evidence="4 5">ATCC 30894</strain>
    </source>
</reference>
<accession>A0A6A5C5W5</accession>